<reference evidence="1" key="2">
    <citation type="submission" date="2020-09" db="EMBL/GenBank/DDBJ databases">
        <authorList>
            <person name="Sun Q."/>
            <person name="Zhou Y."/>
        </authorList>
    </citation>
    <scope>NUCLEOTIDE SEQUENCE</scope>
    <source>
        <strain evidence="1">CGMCC 4.7110</strain>
    </source>
</reference>
<evidence type="ECO:0000313" key="2">
    <source>
        <dbReference type="Proteomes" id="UP000653411"/>
    </source>
</evidence>
<gene>
    <name evidence="1" type="ORF">GCM10011578_050850</name>
</gene>
<dbReference type="Proteomes" id="UP000653411">
    <property type="component" value="Unassembled WGS sequence"/>
</dbReference>
<accession>A0A918CTD9</accession>
<name>A0A918CTD9_9ACTN</name>
<dbReference type="AlphaFoldDB" id="A0A918CTD9"/>
<dbReference type="EMBL" id="BMML01000011">
    <property type="protein sequence ID" value="GGN20320.1"/>
    <property type="molecule type" value="Genomic_DNA"/>
</dbReference>
<proteinExistence type="predicted"/>
<keyword evidence="2" id="KW-1185">Reference proteome</keyword>
<evidence type="ECO:0000313" key="1">
    <source>
        <dbReference type="EMBL" id="GGN20320.1"/>
    </source>
</evidence>
<protein>
    <submittedName>
        <fullName evidence="1">Uncharacterized protein</fullName>
    </submittedName>
</protein>
<organism evidence="1 2">
    <name type="scientific">Streptomyces fuscichromogenes</name>
    <dbReference type="NCBI Taxonomy" id="1324013"/>
    <lineage>
        <taxon>Bacteria</taxon>
        <taxon>Bacillati</taxon>
        <taxon>Actinomycetota</taxon>
        <taxon>Actinomycetes</taxon>
        <taxon>Kitasatosporales</taxon>
        <taxon>Streptomycetaceae</taxon>
        <taxon>Streptomyces</taxon>
    </lineage>
</organism>
<reference evidence="1" key="1">
    <citation type="journal article" date="2014" name="Int. J. Syst. Evol. Microbiol.">
        <title>Complete genome sequence of Corynebacterium casei LMG S-19264T (=DSM 44701T), isolated from a smear-ripened cheese.</title>
        <authorList>
            <consortium name="US DOE Joint Genome Institute (JGI-PGF)"/>
            <person name="Walter F."/>
            <person name="Albersmeier A."/>
            <person name="Kalinowski J."/>
            <person name="Ruckert C."/>
        </authorList>
    </citation>
    <scope>NUCLEOTIDE SEQUENCE</scope>
    <source>
        <strain evidence="1">CGMCC 4.7110</strain>
    </source>
</reference>
<comment type="caution">
    <text evidence="1">The sequence shown here is derived from an EMBL/GenBank/DDBJ whole genome shotgun (WGS) entry which is preliminary data.</text>
</comment>
<sequence>MISLRCDQIRTHGTFIGFGQGATSRDHLIVLDRGSLSSPLPVRGFAAAARNAPASGQLRPPVAYNQE</sequence>